<evidence type="ECO:0000313" key="3">
    <source>
        <dbReference type="Proteomes" id="UP000255201"/>
    </source>
</evidence>
<gene>
    <name evidence="2" type="ORF">NCTC10764_00542</name>
</gene>
<dbReference type="Proteomes" id="UP000255201">
    <property type="component" value="Unassembled WGS sequence"/>
</dbReference>
<name>A0A376J0E1_ECOLX</name>
<organism evidence="2 3">
    <name type="scientific">Escherichia coli</name>
    <dbReference type="NCBI Taxonomy" id="562"/>
    <lineage>
        <taxon>Bacteria</taxon>
        <taxon>Pseudomonadati</taxon>
        <taxon>Pseudomonadota</taxon>
        <taxon>Gammaproteobacteria</taxon>
        <taxon>Enterobacterales</taxon>
        <taxon>Enterobacteriaceae</taxon>
        <taxon>Escherichia</taxon>
    </lineage>
</organism>
<reference evidence="2 3" key="1">
    <citation type="submission" date="2018-06" db="EMBL/GenBank/DDBJ databases">
        <authorList>
            <consortium name="Pathogen Informatics"/>
            <person name="Doyle S."/>
        </authorList>
    </citation>
    <scope>NUCLEOTIDE SEQUENCE [LARGE SCALE GENOMIC DNA]</scope>
    <source>
        <strain evidence="2 3">NCTC10764</strain>
    </source>
</reference>
<evidence type="ECO:0000313" key="2">
    <source>
        <dbReference type="EMBL" id="STE53885.1"/>
    </source>
</evidence>
<dbReference type="EMBL" id="UFZL01000001">
    <property type="protein sequence ID" value="STE53885.1"/>
    <property type="molecule type" value="Genomic_DNA"/>
</dbReference>
<dbReference type="InterPro" id="IPR033396">
    <property type="entry name" value="DUF5107"/>
</dbReference>
<feature type="domain" description="DUF5107" evidence="1">
    <location>
        <begin position="39"/>
        <end position="325"/>
    </location>
</feature>
<dbReference type="InterPro" id="IPR014718">
    <property type="entry name" value="GH-type_carb-bd"/>
</dbReference>
<dbReference type="GO" id="GO:0030246">
    <property type="term" value="F:carbohydrate binding"/>
    <property type="evidence" value="ECO:0007669"/>
    <property type="project" value="InterPro"/>
</dbReference>
<protein>
    <submittedName>
        <fullName evidence="2">TPR repeat-containing protein</fullName>
    </submittedName>
</protein>
<sequence length="377" mass="42759">MTPVKVWQERVEIPTYETGPQDIHPMFLENRVYQGSSGAVYPYGVTDTLSEQKTLKSWQAVWLENDYIKVMILPELGGRVHRAWDKVKQRDFVYHNEVIKPALVGLLGPWISGGIEFNWPQHHRPTTFMPVDFTLEAHEDGAQTVWVGETEPMHGLQVMTGFTLRPERAALEIASRVYNGNATPRHFLWWANPAVKGGEGHQSVFPPDVTAVFDHGKRAVSAFPIATGTYYKVDYSAGVDISRYKNVPVPTSYMAEKSQYDFVGAWCHDEDGGLLHVANHHIAPGKKQWSWGHSEFGQAWDKSLTDNNGPYIELMTGIFADNQPDFTWLDAYEEKRFEQYFLPYHSLGMVQNASRDAVIKLQRSERGLSGGCMPSLR</sequence>
<dbReference type="Pfam" id="PF17128">
    <property type="entry name" value="DUF5107"/>
    <property type="match status" value="1"/>
</dbReference>
<proteinExistence type="predicted"/>
<evidence type="ECO:0000259" key="1">
    <source>
        <dbReference type="Pfam" id="PF17128"/>
    </source>
</evidence>
<dbReference type="AlphaFoldDB" id="A0A376J0E1"/>
<accession>A0A376J0E1</accession>
<dbReference type="Gene3D" id="2.70.98.10">
    <property type="match status" value="1"/>
</dbReference>